<dbReference type="InterPro" id="IPR019238">
    <property type="entry name" value="AbiEi_2"/>
</dbReference>
<evidence type="ECO:0000313" key="1">
    <source>
        <dbReference type="EMBL" id="QSX29007.1"/>
    </source>
</evidence>
<dbReference type="RefSeq" id="WP_207324291.1">
    <property type="nucleotide sequence ID" value="NZ_CP071504.1"/>
</dbReference>
<dbReference type="Proteomes" id="UP000663281">
    <property type="component" value="Chromosome"/>
</dbReference>
<organism evidence="1 2">
    <name type="scientific">Shewanella cyperi</name>
    <dbReference type="NCBI Taxonomy" id="2814292"/>
    <lineage>
        <taxon>Bacteria</taxon>
        <taxon>Pseudomonadati</taxon>
        <taxon>Pseudomonadota</taxon>
        <taxon>Gammaproteobacteria</taxon>
        <taxon>Alteromonadales</taxon>
        <taxon>Shewanellaceae</taxon>
        <taxon>Shewanella</taxon>
    </lineage>
</organism>
<keyword evidence="2" id="KW-1185">Reference proteome</keyword>
<reference evidence="1 2" key="1">
    <citation type="submission" date="2021-03" db="EMBL/GenBank/DDBJ databases">
        <title>Novel species identification of genus Shewanella.</title>
        <authorList>
            <person name="Liu G."/>
            <person name="Zhang Q."/>
        </authorList>
    </citation>
    <scope>NUCLEOTIDE SEQUENCE [LARGE SCALE GENOMIC DNA]</scope>
    <source>
        <strain evidence="1 2">FJAT-53726</strain>
    </source>
</reference>
<dbReference type="AlphaFoldDB" id="A0A975AJ78"/>
<dbReference type="Pfam" id="PF09952">
    <property type="entry name" value="AbiEi_2"/>
    <property type="match status" value="1"/>
</dbReference>
<proteinExistence type="predicted"/>
<gene>
    <name evidence="1" type="ORF">JYB88_12175</name>
</gene>
<evidence type="ECO:0000313" key="2">
    <source>
        <dbReference type="Proteomes" id="UP000663281"/>
    </source>
</evidence>
<protein>
    <submittedName>
        <fullName evidence="1">Uncharacterized protein</fullName>
    </submittedName>
</protein>
<name>A0A975AJ78_9GAMM</name>
<dbReference type="EMBL" id="CP071504">
    <property type="protein sequence ID" value="QSX29007.1"/>
    <property type="molecule type" value="Genomic_DNA"/>
</dbReference>
<dbReference type="KEGG" id="scyp:JYB88_12175"/>
<accession>A0A975AJ78</accession>
<sequence length="332" mass="37533">MNKEATLLMLAMDNLPPHIQGESTFDPKPDGHLYTDAKVTLIAYGERYPFDVEIKYIHRKESLAALLDTARPDTLLVCNRLSTFLADFCSSHSINFIDEAGNARVNYNGLHLWVEGKDSMVSAPSSKRQGKPGLGFMKLLFALLAQEEVLHLPFRNIADMANISLGMVSKGFQYLASEKLVSLGSTRRILDREALYHIWIEYYRTVLRPKLGGLRLIAPDDWREIPLTSDDCWGGEVAADELTHYLQPYDLQLFTFEPLQKKLALLKAKSNQTGRFWLVPAFWGKELKIDSKAKALLAVAELLASNDSRNREVAGLINEQYLHLKALPKTWV</sequence>